<evidence type="ECO:0000259" key="5">
    <source>
        <dbReference type="Pfam" id="PF09375"/>
    </source>
</evidence>
<dbReference type="InterPro" id="IPR008972">
    <property type="entry name" value="Cupredoxin"/>
</dbReference>
<dbReference type="InterPro" id="IPR034981">
    <property type="entry name" value="Imelysin-like_EfeO/Algp7"/>
</dbReference>
<keyword evidence="8" id="KW-1185">Reference proteome</keyword>
<accession>A0A1G5P9M0</accession>
<name>A0A1G5P9M0_AFIMA</name>
<evidence type="ECO:0000313" key="8">
    <source>
        <dbReference type="Proteomes" id="UP000199347"/>
    </source>
</evidence>
<evidence type="ECO:0000313" key="7">
    <source>
        <dbReference type="EMBL" id="SCZ46252.1"/>
    </source>
</evidence>
<dbReference type="InterPro" id="IPR018976">
    <property type="entry name" value="Imelysin-like"/>
</dbReference>
<keyword evidence="3" id="KW-0732">Signal</keyword>
<organism evidence="7 8">
    <name type="scientific">Afifella marina DSM 2698</name>
    <dbReference type="NCBI Taxonomy" id="1120955"/>
    <lineage>
        <taxon>Bacteria</taxon>
        <taxon>Pseudomonadati</taxon>
        <taxon>Pseudomonadota</taxon>
        <taxon>Alphaproteobacteria</taxon>
        <taxon>Hyphomicrobiales</taxon>
        <taxon>Afifellaceae</taxon>
        <taxon>Afifella</taxon>
    </lineage>
</organism>
<proteinExistence type="inferred from homology"/>
<dbReference type="Pfam" id="PF09375">
    <property type="entry name" value="Peptidase_M75"/>
    <property type="match status" value="1"/>
</dbReference>
<dbReference type="PANTHER" id="PTHR39192">
    <property type="entry name" value="IRON UPTAKE SYSTEM COMPONENT EFEO"/>
    <property type="match status" value="1"/>
</dbReference>
<dbReference type="Proteomes" id="UP000199347">
    <property type="component" value="Unassembled WGS sequence"/>
</dbReference>
<feature type="domain" description="EfeO-type cupredoxin-like" evidence="6">
    <location>
        <begin position="28"/>
        <end position="132"/>
    </location>
</feature>
<evidence type="ECO:0000259" key="6">
    <source>
        <dbReference type="Pfam" id="PF13473"/>
    </source>
</evidence>
<keyword evidence="4" id="KW-1133">Transmembrane helix</keyword>
<dbReference type="InterPro" id="IPR050894">
    <property type="entry name" value="EfeM/EfeO_iron_uptake"/>
</dbReference>
<dbReference type="EMBL" id="FMVW01000012">
    <property type="protein sequence ID" value="SCZ46252.1"/>
    <property type="molecule type" value="Genomic_DNA"/>
</dbReference>
<dbReference type="NCBIfam" id="NF041757">
    <property type="entry name" value="EfeO"/>
    <property type="match status" value="1"/>
</dbReference>
<feature type="domain" description="Imelysin-like" evidence="5">
    <location>
        <begin position="157"/>
        <end position="386"/>
    </location>
</feature>
<dbReference type="InterPro" id="IPR028096">
    <property type="entry name" value="EfeO_Cupredoxin"/>
</dbReference>
<dbReference type="Gene3D" id="2.60.40.420">
    <property type="entry name" value="Cupredoxins - blue copper proteins"/>
    <property type="match status" value="1"/>
</dbReference>
<dbReference type="GO" id="GO:0042597">
    <property type="term" value="C:periplasmic space"/>
    <property type="evidence" value="ECO:0007669"/>
    <property type="project" value="UniProtKB-SubCell"/>
</dbReference>
<dbReference type="AlphaFoldDB" id="A0A1G5P9M0"/>
<evidence type="ECO:0000256" key="4">
    <source>
        <dbReference type="SAM" id="Phobius"/>
    </source>
</evidence>
<keyword evidence="4" id="KW-0812">Transmembrane</keyword>
<dbReference type="STRING" id="1120955.SAMN03080610_03609"/>
<evidence type="ECO:0000256" key="1">
    <source>
        <dbReference type="ARBA" id="ARBA00004418"/>
    </source>
</evidence>
<dbReference type="PANTHER" id="PTHR39192:SF1">
    <property type="entry name" value="IRON UPTAKE SYSTEM COMPONENT EFEO"/>
    <property type="match status" value="1"/>
</dbReference>
<sequence length="395" mass="42638">MPAPEPQPKTPRSGLMTLAIAGAALLAIAGGAAFYYASQHAAGQADTTDQFRVAVSATACEPNEITVPGGKRSFEIVNTSERPIEWEILDGVMVVAERENIAPGFKQTLTAQLRPGDYEITCGLLSNPRGILHVTESEEARTAASTVGLRNFLGPLSEYKVYLVQQGMAAVAASEELAAAIKAGNLPKAQELWVAARLPYKRVEPVAYRLSDLENAIDPVADYLEKREADPAFTGFHRLEYGLFLQETTEGLAPVADELVADMSELKSRLGKLKLDPALLMAIPGDMARQLSDGKIKAGEDHYAHTDLDDFAANFEGIAKITRLLQVVVEPVDPALEKEIETKLTAVETKLSELSGPEGYPSYESVDEAERASLSKAFQELADVLDRLDQVIGVS</sequence>
<dbReference type="InterPro" id="IPR038352">
    <property type="entry name" value="Imelysin_sf"/>
</dbReference>
<evidence type="ECO:0000256" key="3">
    <source>
        <dbReference type="ARBA" id="ARBA00022729"/>
    </source>
</evidence>
<gene>
    <name evidence="7" type="ORF">SAMN03080610_03609</name>
</gene>
<keyword evidence="4" id="KW-0472">Membrane</keyword>
<dbReference type="InterPro" id="IPR053377">
    <property type="entry name" value="Iron_uptake_EfeM/EfeO"/>
</dbReference>
<comment type="subcellular location">
    <subcellularLocation>
        <location evidence="1">Periplasm</location>
    </subcellularLocation>
</comment>
<dbReference type="CDD" id="cd14656">
    <property type="entry name" value="Imelysin-like_EfeO"/>
    <property type="match status" value="1"/>
</dbReference>
<dbReference type="OrthoDB" id="7348379at2"/>
<protein>
    <submittedName>
        <fullName evidence="7">Iron uptake system EfeUOB, component EfeO/EfeM</fullName>
    </submittedName>
</protein>
<comment type="similarity">
    <text evidence="2">Belongs to the EfeM/EfeO family.</text>
</comment>
<reference evidence="7 8" key="1">
    <citation type="submission" date="2016-10" db="EMBL/GenBank/DDBJ databases">
        <authorList>
            <person name="de Groot N.N."/>
        </authorList>
    </citation>
    <scope>NUCLEOTIDE SEQUENCE [LARGE SCALE GENOMIC DNA]</scope>
    <source>
        <strain evidence="7 8">DSM 2698</strain>
    </source>
</reference>
<evidence type="ECO:0000256" key="2">
    <source>
        <dbReference type="ARBA" id="ARBA00005989"/>
    </source>
</evidence>
<dbReference type="NCBIfam" id="NF007697">
    <property type="entry name" value="PRK10378.1"/>
    <property type="match status" value="1"/>
</dbReference>
<dbReference type="Gene3D" id="1.20.1420.20">
    <property type="entry name" value="M75 peptidase, HXXE motif"/>
    <property type="match status" value="1"/>
</dbReference>
<dbReference type="Pfam" id="PF13473">
    <property type="entry name" value="Cupredoxin_1"/>
    <property type="match status" value="1"/>
</dbReference>
<feature type="transmembrane region" description="Helical" evidence="4">
    <location>
        <begin position="15"/>
        <end position="37"/>
    </location>
</feature>